<reference evidence="2" key="1">
    <citation type="submission" date="2023-03" db="EMBL/GenBank/DDBJ databases">
        <title>Massive genome expansion in bonnet fungi (Mycena s.s.) driven by repeated elements and novel gene families across ecological guilds.</title>
        <authorList>
            <consortium name="Lawrence Berkeley National Laboratory"/>
            <person name="Harder C.B."/>
            <person name="Miyauchi S."/>
            <person name="Viragh M."/>
            <person name="Kuo A."/>
            <person name="Thoen E."/>
            <person name="Andreopoulos B."/>
            <person name="Lu D."/>
            <person name="Skrede I."/>
            <person name="Drula E."/>
            <person name="Henrissat B."/>
            <person name="Morin E."/>
            <person name="Kohler A."/>
            <person name="Barry K."/>
            <person name="LaButti K."/>
            <person name="Morin E."/>
            <person name="Salamov A."/>
            <person name="Lipzen A."/>
            <person name="Mereny Z."/>
            <person name="Hegedus B."/>
            <person name="Baldrian P."/>
            <person name="Stursova M."/>
            <person name="Weitz H."/>
            <person name="Taylor A."/>
            <person name="Grigoriev I.V."/>
            <person name="Nagy L.G."/>
            <person name="Martin F."/>
            <person name="Kauserud H."/>
        </authorList>
    </citation>
    <scope>NUCLEOTIDE SEQUENCE</scope>
    <source>
        <strain evidence="2">CBHHK182m</strain>
    </source>
</reference>
<evidence type="ECO:0000313" key="2">
    <source>
        <dbReference type="EMBL" id="KAJ7722710.1"/>
    </source>
</evidence>
<feature type="compositionally biased region" description="Basic and acidic residues" evidence="1">
    <location>
        <begin position="209"/>
        <end position="220"/>
    </location>
</feature>
<gene>
    <name evidence="2" type="ORF">B0H16DRAFT_347261</name>
</gene>
<organism evidence="2 3">
    <name type="scientific">Mycena metata</name>
    <dbReference type="NCBI Taxonomy" id="1033252"/>
    <lineage>
        <taxon>Eukaryota</taxon>
        <taxon>Fungi</taxon>
        <taxon>Dikarya</taxon>
        <taxon>Basidiomycota</taxon>
        <taxon>Agaricomycotina</taxon>
        <taxon>Agaricomycetes</taxon>
        <taxon>Agaricomycetidae</taxon>
        <taxon>Agaricales</taxon>
        <taxon>Marasmiineae</taxon>
        <taxon>Mycenaceae</taxon>
        <taxon>Mycena</taxon>
    </lineage>
</organism>
<sequence>MVHCSGINYLAFTNSPQDTCHPVLMPPRRPNYVPYPTQNDCAPAAGVCMHPGPGSDATMANFSTLKNLLKDKNSAHELYRIIIGCEQGQAKYDHRQLWFYSSWHTSEDPKEHSMFRLFSDVGLAQTAGKEPWNSAVYHVYKDGQVRSWTYGHPKLVVAESNSNSNYRRSSAGPSRASYRPTNSDSDSDSDSNSESKSESGSDSGSDSDSDSKSESDSESD</sequence>
<comment type="caution">
    <text evidence="2">The sequence shown here is derived from an EMBL/GenBank/DDBJ whole genome shotgun (WGS) entry which is preliminary data.</text>
</comment>
<dbReference type="Proteomes" id="UP001215598">
    <property type="component" value="Unassembled WGS sequence"/>
</dbReference>
<dbReference type="AlphaFoldDB" id="A0AAD7HKC5"/>
<feature type="compositionally biased region" description="Low complexity" evidence="1">
    <location>
        <begin position="161"/>
        <end position="170"/>
    </location>
</feature>
<proteinExistence type="predicted"/>
<evidence type="ECO:0000313" key="3">
    <source>
        <dbReference type="Proteomes" id="UP001215598"/>
    </source>
</evidence>
<evidence type="ECO:0000256" key="1">
    <source>
        <dbReference type="SAM" id="MobiDB-lite"/>
    </source>
</evidence>
<dbReference type="EMBL" id="JARKIB010000217">
    <property type="protein sequence ID" value="KAJ7722710.1"/>
    <property type="molecule type" value="Genomic_DNA"/>
</dbReference>
<keyword evidence="3" id="KW-1185">Reference proteome</keyword>
<accession>A0AAD7HKC5</accession>
<feature type="region of interest" description="Disordered" evidence="1">
    <location>
        <begin position="161"/>
        <end position="220"/>
    </location>
</feature>
<protein>
    <submittedName>
        <fullName evidence="2">Uncharacterized protein</fullName>
    </submittedName>
</protein>
<name>A0AAD7HKC5_9AGAR</name>